<protein>
    <recommendedName>
        <fullName evidence="3">Lipoprotein</fullName>
    </recommendedName>
</protein>
<dbReference type="Proteomes" id="UP001319045">
    <property type="component" value="Chromosome"/>
</dbReference>
<keyword evidence="2" id="KW-1185">Reference proteome</keyword>
<reference evidence="1 2" key="1">
    <citation type="journal article" date="2022" name="Int. J. Syst. Evol. Microbiol.">
        <title>Prevotella herbatica sp. nov., a plant polysaccharide-decomposing anaerobic bacterium isolated from a methanogenic reactor.</title>
        <authorList>
            <person name="Uek A."/>
            <person name="Tonouchi A."/>
            <person name="Kaku N."/>
            <person name="Ueki K."/>
        </authorList>
    </citation>
    <scope>NUCLEOTIDE SEQUENCE [LARGE SCALE GENOMIC DNA]</scope>
    <source>
        <strain evidence="1 2">WR041</strain>
    </source>
</reference>
<organism evidence="1 2">
    <name type="scientific">Prevotella herbatica</name>
    <dbReference type="NCBI Taxonomy" id="2801997"/>
    <lineage>
        <taxon>Bacteria</taxon>
        <taxon>Pseudomonadati</taxon>
        <taxon>Bacteroidota</taxon>
        <taxon>Bacteroidia</taxon>
        <taxon>Bacteroidales</taxon>
        <taxon>Prevotellaceae</taxon>
        <taxon>Prevotella</taxon>
    </lineage>
</organism>
<gene>
    <name evidence="1" type="ORF">prwr041_04080</name>
</gene>
<dbReference type="EMBL" id="AP024484">
    <property type="protein sequence ID" value="BCS84515.1"/>
    <property type="molecule type" value="Genomic_DNA"/>
</dbReference>
<accession>A0ABM7NVH6</accession>
<evidence type="ECO:0000313" key="1">
    <source>
        <dbReference type="EMBL" id="BCS84515.1"/>
    </source>
</evidence>
<sequence length="112" mass="12884">MNTFTACSKDDEGIDKQFANTVWIHRFTPADHMENGVCAEVYVFLSDGTIKDCALDSNDKYLMDLGTYHFYRIDKNHIAFSKDATNGILIDGNHFFAFYDFYKSAYRPENLA</sequence>
<proteinExistence type="predicted"/>
<evidence type="ECO:0008006" key="3">
    <source>
        <dbReference type="Google" id="ProtNLM"/>
    </source>
</evidence>
<name>A0ABM7NVH6_9BACT</name>
<evidence type="ECO:0000313" key="2">
    <source>
        <dbReference type="Proteomes" id="UP001319045"/>
    </source>
</evidence>